<keyword evidence="2" id="KW-1185">Reference proteome</keyword>
<accession>A0AAD7BCN3</accession>
<organism evidence="1 2">
    <name type="scientific">Roridomyces roridus</name>
    <dbReference type="NCBI Taxonomy" id="1738132"/>
    <lineage>
        <taxon>Eukaryota</taxon>
        <taxon>Fungi</taxon>
        <taxon>Dikarya</taxon>
        <taxon>Basidiomycota</taxon>
        <taxon>Agaricomycotina</taxon>
        <taxon>Agaricomycetes</taxon>
        <taxon>Agaricomycetidae</taxon>
        <taxon>Agaricales</taxon>
        <taxon>Marasmiineae</taxon>
        <taxon>Mycenaceae</taxon>
        <taxon>Roridomyces</taxon>
    </lineage>
</organism>
<gene>
    <name evidence="1" type="ORF">FB45DRAFT_1104218</name>
</gene>
<dbReference type="AlphaFoldDB" id="A0AAD7BCN3"/>
<reference evidence="1" key="1">
    <citation type="submission" date="2023-03" db="EMBL/GenBank/DDBJ databases">
        <title>Massive genome expansion in bonnet fungi (Mycena s.s.) driven by repeated elements and novel gene families across ecological guilds.</title>
        <authorList>
            <consortium name="Lawrence Berkeley National Laboratory"/>
            <person name="Harder C.B."/>
            <person name="Miyauchi S."/>
            <person name="Viragh M."/>
            <person name="Kuo A."/>
            <person name="Thoen E."/>
            <person name="Andreopoulos B."/>
            <person name="Lu D."/>
            <person name="Skrede I."/>
            <person name="Drula E."/>
            <person name="Henrissat B."/>
            <person name="Morin E."/>
            <person name="Kohler A."/>
            <person name="Barry K."/>
            <person name="LaButti K."/>
            <person name="Morin E."/>
            <person name="Salamov A."/>
            <person name="Lipzen A."/>
            <person name="Mereny Z."/>
            <person name="Hegedus B."/>
            <person name="Baldrian P."/>
            <person name="Stursova M."/>
            <person name="Weitz H."/>
            <person name="Taylor A."/>
            <person name="Grigoriev I.V."/>
            <person name="Nagy L.G."/>
            <person name="Martin F."/>
            <person name="Kauserud H."/>
        </authorList>
    </citation>
    <scope>NUCLEOTIDE SEQUENCE</scope>
    <source>
        <strain evidence="1">9284</strain>
    </source>
</reference>
<evidence type="ECO:0000313" key="2">
    <source>
        <dbReference type="Proteomes" id="UP001221142"/>
    </source>
</evidence>
<evidence type="ECO:0000313" key="1">
    <source>
        <dbReference type="EMBL" id="KAJ7617086.1"/>
    </source>
</evidence>
<proteinExistence type="predicted"/>
<dbReference type="EMBL" id="JARKIF010000021">
    <property type="protein sequence ID" value="KAJ7617086.1"/>
    <property type="molecule type" value="Genomic_DNA"/>
</dbReference>
<dbReference type="Proteomes" id="UP001221142">
    <property type="component" value="Unassembled WGS sequence"/>
</dbReference>
<name>A0AAD7BCN3_9AGAR</name>
<comment type="caution">
    <text evidence="1">The sequence shown here is derived from an EMBL/GenBank/DDBJ whole genome shotgun (WGS) entry which is preliminary data.</text>
</comment>
<sequence length="343" mass="38451">RTTTLPPRSLSESFNDPFSGSSFLALRPQCRYELPDDIDDHAPGSSTFSVLLPRLHAPGSECRRRHRTTTHATCGIQFKSRLEHLLIYCRARDLSRPRRWLHSSNMCSDFPRMVSPYRYTGTTNAASLLCQPSLRRFIPPCQSQRTLPRLLHGYKPERVTGRSAGQVKLFRKTETCFFGYAYASPPDSPPFLQNALDVFRIESMPFTPLHPTLPLVPLPPSPVNTRTPRTIARSSSFLGPGRTLNEMYSALRTMAERHANRFAHTLGLGPCAAAERIHVFFGEDFQREEALNLLRTGSPATVAKDCFRLMRYTSPSEAANTRLNALVHIVVFDESSPGASFGA</sequence>
<protein>
    <submittedName>
        <fullName evidence="1">Uncharacterized protein</fullName>
    </submittedName>
</protein>
<feature type="non-terminal residue" evidence="1">
    <location>
        <position position="1"/>
    </location>
</feature>